<sequence length="63" mass="7184">MLTKLENRVSSEQANHAISYASHSLATEGFHVTSDDKNFVRSVLTGERTEDQFHKTIKMKFDV</sequence>
<evidence type="ECO:0000313" key="1">
    <source>
        <dbReference type="EMBL" id="RNF39944.1"/>
    </source>
</evidence>
<protein>
    <recommendedName>
        <fullName evidence="3">Antitoxin VbhA domain-containing protein</fullName>
    </recommendedName>
</protein>
<name>A0A3M8P9T0_9BACL</name>
<evidence type="ECO:0000313" key="2">
    <source>
        <dbReference type="Proteomes" id="UP000275473"/>
    </source>
</evidence>
<organism evidence="1 2">
    <name type="scientific">Planococcus salinus</name>
    <dbReference type="NCBI Taxonomy" id="1848460"/>
    <lineage>
        <taxon>Bacteria</taxon>
        <taxon>Bacillati</taxon>
        <taxon>Bacillota</taxon>
        <taxon>Bacilli</taxon>
        <taxon>Bacillales</taxon>
        <taxon>Caryophanaceae</taxon>
        <taxon>Planococcus</taxon>
    </lineage>
</organism>
<reference evidence="1 2" key="1">
    <citation type="journal article" date="2018" name="Int. J. Syst. Evol. Microbiol.">
        <title>Planococcus salinus sp. nov., a moderately halophilic bacterium isolated from a saline-alkali soil.</title>
        <authorList>
            <person name="Gan L."/>
        </authorList>
    </citation>
    <scope>NUCLEOTIDE SEQUENCE [LARGE SCALE GENOMIC DNA]</scope>
    <source>
        <strain evidence="1 2">LCB217</strain>
    </source>
</reference>
<dbReference type="RefSeq" id="WP_123165139.1">
    <property type="nucleotide sequence ID" value="NZ_RIAX01000004.1"/>
</dbReference>
<evidence type="ECO:0008006" key="3">
    <source>
        <dbReference type="Google" id="ProtNLM"/>
    </source>
</evidence>
<keyword evidence="2" id="KW-1185">Reference proteome</keyword>
<dbReference type="AlphaFoldDB" id="A0A3M8P9T0"/>
<accession>A0A3M8P9T0</accession>
<dbReference type="OrthoDB" id="2428456at2"/>
<proteinExistence type="predicted"/>
<dbReference type="EMBL" id="RIAX01000004">
    <property type="protein sequence ID" value="RNF39944.1"/>
    <property type="molecule type" value="Genomic_DNA"/>
</dbReference>
<gene>
    <name evidence="1" type="ORF">EEX84_06730</name>
</gene>
<dbReference type="Proteomes" id="UP000275473">
    <property type="component" value="Unassembled WGS sequence"/>
</dbReference>
<comment type="caution">
    <text evidence="1">The sequence shown here is derived from an EMBL/GenBank/DDBJ whole genome shotgun (WGS) entry which is preliminary data.</text>
</comment>